<dbReference type="GO" id="GO:0004867">
    <property type="term" value="F:serine-type endopeptidase inhibitor activity"/>
    <property type="evidence" value="ECO:0007669"/>
    <property type="project" value="InterPro"/>
</dbReference>
<evidence type="ECO:0000256" key="3">
    <source>
        <dbReference type="ARBA" id="ARBA00023157"/>
    </source>
</evidence>
<feature type="domain" description="Kazal-like" evidence="4">
    <location>
        <begin position="87"/>
        <end position="138"/>
    </location>
</feature>
<dbReference type="AlphaFoldDB" id="A0A0A9YZK1"/>
<dbReference type="Pfam" id="PF00050">
    <property type="entry name" value="Kazal_1"/>
    <property type="match status" value="1"/>
</dbReference>
<dbReference type="GO" id="GO:0005576">
    <property type="term" value="C:extracellular region"/>
    <property type="evidence" value="ECO:0007669"/>
    <property type="project" value="UniProtKB-SubCell"/>
</dbReference>
<reference evidence="5" key="1">
    <citation type="journal article" date="2014" name="PLoS ONE">
        <title>Transcriptome-Based Identification of ABC Transporters in the Western Tarnished Plant Bug Lygus hesperus.</title>
        <authorList>
            <person name="Hull J.J."/>
            <person name="Chaney K."/>
            <person name="Geib S.M."/>
            <person name="Fabrick J.A."/>
            <person name="Brent C.S."/>
            <person name="Walsh D."/>
            <person name="Lavine L.C."/>
        </authorList>
    </citation>
    <scope>NUCLEOTIDE SEQUENCE</scope>
</reference>
<evidence type="ECO:0000256" key="2">
    <source>
        <dbReference type="ARBA" id="ARBA00022525"/>
    </source>
</evidence>
<evidence type="ECO:0000259" key="4">
    <source>
        <dbReference type="PROSITE" id="PS51465"/>
    </source>
</evidence>
<evidence type="ECO:0000256" key="1">
    <source>
        <dbReference type="ARBA" id="ARBA00004613"/>
    </source>
</evidence>
<dbReference type="SUPFAM" id="SSF100895">
    <property type="entry name" value="Kazal-type serine protease inhibitors"/>
    <property type="match status" value="1"/>
</dbReference>
<dbReference type="Gene3D" id="3.30.60.30">
    <property type="match status" value="1"/>
</dbReference>
<dbReference type="InterPro" id="IPR002350">
    <property type="entry name" value="Kazal_dom"/>
</dbReference>
<accession>A0A0A9YZK1</accession>
<dbReference type="PANTHER" id="PTHR21179">
    <property type="entry name" value="SERINE-TYPE ENDOPEPTIDASE INHIBITOR"/>
    <property type="match status" value="1"/>
</dbReference>
<protein>
    <submittedName>
        <fullName evidence="5">Agrin</fullName>
    </submittedName>
</protein>
<keyword evidence="2" id="KW-0964">Secreted</keyword>
<dbReference type="PANTHER" id="PTHR21179:SF0">
    <property type="entry name" value="SERINE PROTEASE INHIBITOR KAZAL-TYPE 4"/>
    <property type="match status" value="1"/>
</dbReference>
<dbReference type="PROSITE" id="PS51465">
    <property type="entry name" value="KAZAL_2"/>
    <property type="match status" value="1"/>
</dbReference>
<dbReference type="InterPro" id="IPR039932">
    <property type="entry name" value="Spink4-like"/>
</dbReference>
<organism evidence="5">
    <name type="scientific">Lygus hesperus</name>
    <name type="common">Western plant bug</name>
    <dbReference type="NCBI Taxonomy" id="30085"/>
    <lineage>
        <taxon>Eukaryota</taxon>
        <taxon>Metazoa</taxon>
        <taxon>Ecdysozoa</taxon>
        <taxon>Arthropoda</taxon>
        <taxon>Hexapoda</taxon>
        <taxon>Insecta</taxon>
        <taxon>Pterygota</taxon>
        <taxon>Neoptera</taxon>
        <taxon>Paraneoptera</taxon>
        <taxon>Hemiptera</taxon>
        <taxon>Heteroptera</taxon>
        <taxon>Panheteroptera</taxon>
        <taxon>Cimicomorpha</taxon>
        <taxon>Miridae</taxon>
        <taxon>Mirini</taxon>
        <taxon>Lygus</taxon>
    </lineage>
</organism>
<comment type="subcellular location">
    <subcellularLocation>
        <location evidence="1">Secreted</location>
    </subcellularLocation>
</comment>
<feature type="non-terminal residue" evidence="5">
    <location>
        <position position="1"/>
    </location>
</feature>
<name>A0A0A9YZK1_LYGHE</name>
<dbReference type="InterPro" id="IPR036058">
    <property type="entry name" value="Kazal_dom_sf"/>
</dbReference>
<proteinExistence type="predicted"/>
<gene>
    <name evidence="5" type="primary">Agrn_2</name>
    <name evidence="5" type="ORF">CM83_1479</name>
</gene>
<reference evidence="5" key="2">
    <citation type="submission" date="2014-07" db="EMBL/GenBank/DDBJ databases">
        <authorList>
            <person name="Hull J."/>
        </authorList>
    </citation>
    <scope>NUCLEOTIDE SEQUENCE</scope>
</reference>
<evidence type="ECO:0000313" key="5">
    <source>
        <dbReference type="EMBL" id="JAG38462.1"/>
    </source>
</evidence>
<dbReference type="CDD" id="cd00104">
    <property type="entry name" value="KAZAL_FS"/>
    <property type="match status" value="1"/>
</dbReference>
<keyword evidence="3" id="KW-1015">Disulfide bond</keyword>
<dbReference type="EMBL" id="GBHO01005142">
    <property type="protein sequence ID" value="JAG38462.1"/>
    <property type="molecule type" value="Transcribed_RNA"/>
</dbReference>
<sequence>LPSSRRTQVFFVCHFLHNHSILVTYATPHARTRDTPSIGTKMTSSAILALVTVMLISYDEVMSYPEGLRGPRQLPTSSTPEPAPGVVYMIPNCDCQTTSEYNPVCGSNGVTYQNRQKLECAASCGTDVRLRRSGNCSRSLQVLMERRNLKRN</sequence>
<dbReference type="SMART" id="SM00280">
    <property type="entry name" value="KAZAL"/>
    <property type="match status" value="1"/>
</dbReference>